<accession>A0A9R1WBN4</accession>
<gene>
    <name evidence="1" type="ORF">LSAT_V11C200085320</name>
</gene>
<organism evidence="1 2">
    <name type="scientific">Lactuca sativa</name>
    <name type="common">Garden lettuce</name>
    <dbReference type="NCBI Taxonomy" id="4236"/>
    <lineage>
        <taxon>Eukaryota</taxon>
        <taxon>Viridiplantae</taxon>
        <taxon>Streptophyta</taxon>
        <taxon>Embryophyta</taxon>
        <taxon>Tracheophyta</taxon>
        <taxon>Spermatophyta</taxon>
        <taxon>Magnoliopsida</taxon>
        <taxon>eudicotyledons</taxon>
        <taxon>Gunneridae</taxon>
        <taxon>Pentapetalae</taxon>
        <taxon>asterids</taxon>
        <taxon>campanulids</taxon>
        <taxon>Asterales</taxon>
        <taxon>Asteraceae</taxon>
        <taxon>Cichorioideae</taxon>
        <taxon>Cichorieae</taxon>
        <taxon>Lactucinae</taxon>
        <taxon>Lactuca</taxon>
    </lineage>
</organism>
<dbReference type="Proteomes" id="UP000235145">
    <property type="component" value="Unassembled WGS sequence"/>
</dbReference>
<reference evidence="1 2" key="1">
    <citation type="journal article" date="2017" name="Nat. Commun.">
        <title>Genome assembly with in vitro proximity ligation data and whole-genome triplication in lettuce.</title>
        <authorList>
            <person name="Reyes-Chin-Wo S."/>
            <person name="Wang Z."/>
            <person name="Yang X."/>
            <person name="Kozik A."/>
            <person name="Arikit S."/>
            <person name="Song C."/>
            <person name="Xia L."/>
            <person name="Froenicke L."/>
            <person name="Lavelle D.O."/>
            <person name="Truco M.J."/>
            <person name="Xia R."/>
            <person name="Zhu S."/>
            <person name="Xu C."/>
            <person name="Xu H."/>
            <person name="Xu X."/>
            <person name="Cox K."/>
            <person name="Korf I."/>
            <person name="Meyers B.C."/>
            <person name="Michelmore R.W."/>
        </authorList>
    </citation>
    <scope>NUCLEOTIDE SEQUENCE [LARGE SCALE GENOMIC DNA]</scope>
    <source>
        <strain evidence="2">cv. Salinas</strain>
        <tissue evidence="1">Seedlings</tissue>
    </source>
</reference>
<keyword evidence="2" id="KW-1185">Reference proteome</keyword>
<evidence type="ECO:0000313" key="2">
    <source>
        <dbReference type="Proteomes" id="UP000235145"/>
    </source>
</evidence>
<name>A0A9R1WBN4_LACSA</name>
<evidence type="ECO:0000313" key="1">
    <source>
        <dbReference type="EMBL" id="KAJ0220754.1"/>
    </source>
</evidence>
<sequence length="82" mass="9231">MNDINSYRKTPCFLVVIDDSLGYEAVGATKIPIISRNPIQAQDHVSIFEIALLNWLLLQLKLMLVHAITRGSYSPQTMERAS</sequence>
<proteinExistence type="predicted"/>
<dbReference type="AlphaFoldDB" id="A0A9R1WBN4"/>
<dbReference type="EMBL" id="NBSK02000002">
    <property type="protein sequence ID" value="KAJ0220754.1"/>
    <property type="molecule type" value="Genomic_DNA"/>
</dbReference>
<protein>
    <submittedName>
        <fullName evidence="1">Uncharacterized protein</fullName>
    </submittedName>
</protein>
<comment type="caution">
    <text evidence="1">The sequence shown here is derived from an EMBL/GenBank/DDBJ whole genome shotgun (WGS) entry which is preliminary data.</text>
</comment>